<comment type="caution">
    <text evidence="2">The sequence shown here is derived from an EMBL/GenBank/DDBJ whole genome shotgun (WGS) entry which is preliminary data.</text>
</comment>
<evidence type="ECO:0000259" key="1">
    <source>
        <dbReference type="Pfam" id="PF22802"/>
    </source>
</evidence>
<keyword evidence="3" id="KW-1185">Reference proteome</keyword>
<dbReference type="InterPro" id="IPR049575">
    <property type="entry name" value="RsiG-like"/>
</dbReference>
<dbReference type="Pfam" id="PF22802">
    <property type="entry name" value="RsiG"/>
    <property type="match status" value="1"/>
</dbReference>
<dbReference type="Proteomes" id="UP001595685">
    <property type="component" value="Unassembled WGS sequence"/>
</dbReference>
<evidence type="ECO:0000313" key="3">
    <source>
        <dbReference type="Proteomes" id="UP001595685"/>
    </source>
</evidence>
<dbReference type="CDD" id="cd21107">
    <property type="entry name" value="RsiG"/>
    <property type="match status" value="1"/>
</dbReference>
<proteinExistence type="predicted"/>
<protein>
    <submittedName>
        <fullName evidence="2">Aerial mycelium formation protein</fullName>
    </submittedName>
</protein>
<evidence type="ECO:0000313" key="2">
    <source>
        <dbReference type="EMBL" id="MFC3687128.1"/>
    </source>
</evidence>
<feature type="domain" description="RsiG-like" evidence="1">
    <location>
        <begin position="20"/>
        <end position="75"/>
    </location>
</feature>
<name>A0ABV7WD34_9MICO</name>
<sequence length="196" mass="21018">MQMQPGGRRRIDLVLGEGFLDGLEDLPVDQLRTRRGEAEQEETDLSYARRLLHGRLDLLRAEQERRAAPGADASAVSSTDEELVAALTKTLADPPGPSHGMGKHGLVEPSRVGEHRRAAEAAVADPALSDPAGMDDEALAAAVARIDALQHDVGEQRAAVQHAADALTEELGRRYREGVLHVEDVLGGADEDESAR</sequence>
<dbReference type="RefSeq" id="WP_340292403.1">
    <property type="nucleotide sequence ID" value="NZ_JBBEOI010000071.1"/>
</dbReference>
<dbReference type="InterPro" id="IPR055209">
    <property type="entry name" value="RsiG-like_dom"/>
</dbReference>
<gene>
    <name evidence="2" type="ORF">ACFOLH_02095</name>
</gene>
<accession>A0ABV7WD34</accession>
<organism evidence="2 3">
    <name type="scientific">Aquipuribacter hungaricus</name>
    <dbReference type="NCBI Taxonomy" id="545624"/>
    <lineage>
        <taxon>Bacteria</taxon>
        <taxon>Bacillati</taxon>
        <taxon>Actinomycetota</taxon>
        <taxon>Actinomycetes</taxon>
        <taxon>Micrococcales</taxon>
        <taxon>Intrasporangiaceae</taxon>
        <taxon>Aquipuribacter</taxon>
    </lineage>
</organism>
<reference evidence="3" key="1">
    <citation type="journal article" date="2019" name="Int. J. Syst. Evol. Microbiol.">
        <title>The Global Catalogue of Microorganisms (GCM) 10K type strain sequencing project: providing services to taxonomists for standard genome sequencing and annotation.</title>
        <authorList>
            <consortium name="The Broad Institute Genomics Platform"/>
            <consortium name="The Broad Institute Genome Sequencing Center for Infectious Disease"/>
            <person name="Wu L."/>
            <person name="Ma J."/>
        </authorList>
    </citation>
    <scope>NUCLEOTIDE SEQUENCE [LARGE SCALE GENOMIC DNA]</scope>
    <source>
        <strain evidence="3">NCAIM B.02333</strain>
    </source>
</reference>
<dbReference type="EMBL" id="JBHRWW010000001">
    <property type="protein sequence ID" value="MFC3687128.1"/>
    <property type="molecule type" value="Genomic_DNA"/>
</dbReference>